<sequence>KYPLVESSAMASVLPPKADYKPVLPSKVVTSGALSKAQLEATIYAGQAHSALLPDGRRKGYMCGDGTGVGKGREIAAIIWDNWNQGRKKAMWISQNKGLMADAKRDIGDIGFNPDLVIDYGKTKMGEVPKAKQGIMFVTFSTLCKKDVEAKKSRLDPLVDWFGKDFDGVIIFDEAHNMGNALAVKAERGRTQPSQTALAGVTLQDSIPNARIGYFSATGATELKNYTYATRLGLWGEGTPFPTGERFVSE</sequence>
<dbReference type="InterPro" id="IPR039187">
    <property type="entry name" value="SNO_AAA"/>
</dbReference>
<proteinExistence type="predicted"/>
<dbReference type="SUPFAM" id="SSF52540">
    <property type="entry name" value="P-loop containing nucleoside triphosphate hydrolases"/>
    <property type="match status" value="1"/>
</dbReference>
<dbReference type="AlphaFoldDB" id="X1IPX3"/>
<dbReference type="PANTHER" id="PTHR12706">
    <property type="entry name" value="STRAWBERRY NOTCH-RELATED"/>
    <property type="match status" value="1"/>
</dbReference>
<dbReference type="Pfam" id="PF13872">
    <property type="entry name" value="AAA_34"/>
    <property type="match status" value="1"/>
</dbReference>
<comment type="caution">
    <text evidence="2">The sequence shown here is derived from an EMBL/GenBank/DDBJ whole genome shotgun (WGS) entry which is preliminary data.</text>
</comment>
<dbReference type="PANTHER" id="PTHR12706:SF30">
    <property type="entry name" value="PROTEIN STRAWBERRY NOTCH-RELATED"/>
    <property type="match status" value="1"/>
</dbReference>
<dbReference type="GO" id="GO:0006355">
    <property type="term" value="P:regulation of DNA-templated transcription"/>
    <property type="evidence" value="ECO:0007669"/>
    <property type="project" value="InterPro"/>
</dbReference>
<dbReference type="EMBL" id="BARU01037098">
    <property type="protein sequence ID" value="GAH84471.1"/>
    <property type="molecule type" value="Genomic_DNA"/>
</dbReference>
<dbReference type="Gene3D" id="3.40.50.300">
    <property type="entry name" value="P-loop containing nucleotide triphosphate hydrolases"/>
    <property type="match status" value="1"/>
</dbReference>
<feature type="non-terminal residue" evidence="2">
    <location>
        <position position="250"/>
    </location>
</feature>
<protein>
    <recommendedName>
        <fullName evidence="1">Strawberry notch AAA domain-containing protein</fullName>
    </recommendedName>
</protein>
<feature type="domain" description="Strawberry notch AAA" evidence="1">
    <location>
        <begin position="3"/>
        <end position="249"/>
    </location>
</feature>
<name>X1IPX3_9ZZZZ</name>
<organism evidence="2">
    <name type="scientific">marine sediment metagenome</name>
    <dbReference type="NCBI Taxonomy" id="412755"/>
    <lineage>
        <taxon>unclassified sequences</taxon>
        <taxon>metagenomes</taxon>
        <taxon>ecological metagenomes</taxon>
    </lineage>
</organism>
<accession>X1IPX3</accession>
<evidence type="ECO:0000259" key="1">
    <source>
        <dbReference type="Pfam" id="PF13872"/>
    </source>
</evidence>
<reference evidence="2" key="1">
    <citation type="journal article" date="2014" name="Front. Microbiol.">
        <title>High frequency of phylogenetically diverse reductive dehalogenase-homologous genes in deep subseafloor sedimentary metagenomes.</title>
        <authorList>
            <person name="Kawai M."/>
            <person name="Futagami T."/>
            <person name="Toyoda A."/>
            <person name="Takaki Y."/>
            <person name="Nishi S."/>
            <person name="Hori S."/>
            <person name="Arai W."/>
            <person name="Tsubouchi T."/>
            <person name="Morono Y."/>
            <person name="Uchiyama I."/>
            <person name="Ito T."/>
            <person name="Fujiyama A."/>
            <person name="Inagaki F."/>
            <person name="Takami H."/>
        </authorList>
    </citation>
    <scope>NUCLEOTIDE SEQUENCE</scope>
    <source>
        <strain evidence="2">Expedition CK06-06</strain>
    </source>
</reference>
<evidence type="ECO:0000313" key="2">
    <source>
        <dbReference type="EMBL" id="GAH84471.1"/>
    </source>
</evidence>
<feature type="non-terminal residue" evidence="2">
    <location>
        <position position="1"/>
    </location>
</feature>
<dbReference type="InterPro" id="IPR027417">
    <property type="entry name" value="P-loop_NTPase"/>
</dbReference>
<gene>
    <name evidence="2" type="ORF">S03H2_57855</name>
</gene>
<dbReference type="InterPro" id="IPR026741">
    <property type="entry name" value="SNO"/>
</dbReference>